<dbReference type="PROSITE" id="PS50850">
    <property type="entry name" value="MFS"/>
    <property type="match status" value="1"/>
</dbReference>
<keyword evidence="2 4" id="KW-1133">Transmembrane helix</keyword>
<proteinExistence type="predicted"/>
<dbReference type="Proteomes" id="UP001215503">
    <property type="component" value="Unassembled WGS sequence"/>
</dbReference>
<feature type="transmembrane region" description="Helical" evidence="4">
    <location>
        <begin position="323"/>
        <end position="344"/>
    </location>
</feature>
<feature type="transmembrane region" description="Helical" evidence="4">
    <location>
        <begin position="389"/>
        <end position="410"/>
    </location>
</feature>
<protein>
    <submittedName>
        <fullName evidence="6">MFS transporter</fullName>
    </submittedName>
</protein>
<keyword evidence="3 4" id="KW-0472">Membrane</keyword>
<name>A0ABT5YNN0_9PROT</name>
<feature type="transmembrane region" description="Helical" evidence="4">
    <location>
        <begin position="297"/>
        <end position="317"/>
    </location>
</feature>
<feature type="transmembrane region" description="Helical" evidence="4">
    <location>
        <begin position="233"/>
        <end position="256"/>
    </location>
</feature>
<keyword evidence="1 4" id="KW-0812">Transmembrane</keyword>
<feature type="transmembrane region" description="Helical" evidence="4">
    <location>
        <begin position="177"/>
        <end position="200"/>
    </location>
</feature>
<dbReference type="InterPro" id="IPR011701">
    <property type="entry name" value="MFS"/>
</dbReference>
<keyword evidence="7" id="KW-1185">Reference proteome</keyword>
<dbReference type="Pfam" id="PF07690">
    <property type="entry name" value="MFS_1"/>
    <property type="match status" value="1"/>
</dbReference>
<reference evidence="6 7" key="1">
    <citation type="submission" date="2023-03" db="EMBL/GenBank/DDBJ databases">
        <title>Fodinicurvata sp. CAU 1616 isolated from sea sendiment.</title>
        <authorList>
            <person name="Kim W."/>
        </authorList>
    </citation>
    <scope>NUCLEOTIDE SEQUENCE [LARGE SCALE GENOMIC DNA]</scope>
    <source>
        <strain evidence="6 7">CAU 1616</strain>
    </source>
</reference>
<accession>A0ABT5YNN0</accession>
<feature type="transmembrane region" description="Helical" evidence="4">
    <location>
        <begin position="64"/>
        <end position="85"/>
    </location>
</feature>
<feature type="transmembrane region" description="Helical" evidence="4">
    <location>
        <begin position="97"/>
        <end position="124"/>
    </location>
</feature>
<evidence type="ECO:0000256" key="2">
    <source>
        <dbReference type="ARBA" id="ARBA00022989"/>
    </source>
</evidence>
<evidence type="ECO:0000259" key="5">
    <source>
        <dbReference type="PROSITE" id="PS50850"/>
    </source>
</evidence>
<evidence type="ECO:0000256" key="1">
    <source>
        <dbReference type="ARBA" id="ARBA00022692"/>
    </source>
</evidence>
<comment type="caution">
    <text evidence="6">The sequence shown here is derived from an EMBL/GenBank/DDBJ whole genome shotgun (WGS) entry which is preliminary data.</text>
</comment>
<dbReference type="PANTHER" id="PTHR23527:SF1">
    <property type="entry name" value="BLL3282 PROTEIN"/>
    <property type="match status" value="1"/>
</dbReference>
<dbReference type="EMBL" id="JARHUD010000006">
    <property type="protein sequence ID" value="MDF2096423.1"/>
    <property type="molecule type" value="Genomic_DNA"/>
</dbReference>
<feature type="transmembrane region" description="Helical" evidence="4">
    <location>
        <begin position="356"/>
        <end position="383"/>
    </location>
</feature>
<evidence type="ECO:0000256" key="3">
    <source>
        <dbReference type="ARBA" id="ARBA00023136"/>
    </source>
</evidence>
<dbReference type="Gene3D" id="1.20.1250.20">
    <property type="entry name" value="MFS general substrate transporter like domains"/>
    <property type="match status" value="1"/>
</dbReference>
<feature type="transmembrane region" description="Helical" evidence="4">
    <location>
        <begin position="21"/>
        <end position="44"/>
    </location>
</feature>
<organism evidence="6 7">
    <name type="scientific">Aquibaculum arenosum</name>
    <dbReference type="NCBI Taxonomy" id="3032591"/>
    <lineage>
        <taxon>Bacteria</taxon>
        <taxon>Pseudomonadati</taxon>
        <taxon>Pseudomonadota</taxon>
        <taxon>Alphaproteobacteria</taxon>
        <taxon>Rhodospirillales</taxon>
        <taxon>Rhodovibrionaceae</taxon>
        <taxon>Aquibaculum</taxon>
    </lineage>
</organism>
<evidence type="ECO:0000313" key="6">
    <source>
        <dbReference type="EMBL" id="MDF2096423.1"/>
    </source>
</evidence>
<gene>
    <name evidence="6" type="ORF">P2G67_10590</name>
</gene>
<evidence type="ECO:0000256" key="4">
    <source>
        <dbReference type="SAM" id="Phobius"/>
    </source>
</evidence>
<dbReference type="RefSeq" id="WP_275822842.1">
    <property type="nucleotide sequence ID" value="NZ_JARHUD010000006.1"/>
</dbReference>
<feature type="domain" description="Major facilitator superfamily (MFS) profile" evidence="5">
    <location>
        <begin position="28"/>
        <end position="414"/>
    </location>
</feature>
<dbReference type="SUPFAM" id="SSF103473">
    <property type="entry name" value="MFS general substrate transporter"/>
    <property type="match status" value="1"/>
</dbReference>
<sequence>MSTTSEDSKSQPPAARGAGALLLGLPGVLAATLLTQGIGAWAVLALAAIAPTVAEAFDLPPVLVGYQITIIYFVATGTSLIAGGLVSRWGPCRISQVSLLCCALGCAIVVLPALPAIAVASIAIGFSYGLTNPSAAHILARYTTTRNRSFVFSIKQTGVPIGGIAAGLLTPWIAVNWGWQPAVAVIVPVALLLAVTLSPARETWDCDRRGDAPIGLGALRGAGRVFAQPALRWLCFCGFCFGAIQLCLMTFVVSLAVTELAFGAVLAGSLLATVQVFGVAGRLSWGLVADRLQRNALVLAIVGLITAACCLGFSQLNGDSPRWLAFAIAAVFGASAVGWNGVFLSEVVRLTPPSMVGTSTGVATFCTFSGVLVGPAIFVQLYGWIDSYAATYALLIAPALIGGAAGLLTLRYSRRSAKVGA</sequence>
<dbReference type="InterPro" id="IPR036259">
    <property type="entry name" value="MFS_trans_sf"/>
</dbReference>
<dbReference type="PANTHER" id="PTHR23527">
    <property type="entry name" value="BLL3282 PROTEIN"/>
    <property type="match status" value="1"/>
</dbReference>
<dbReference type="InterPro" id="IPR020846">
    <property type="entry name" value="MFS_dom"/>
</dbReference>
<dbReference type="InterPro" id="IPR052952">
    <property type="entry name" value="MFS-Transporter"/>
</dbReference>
<feature type="transmembrane region" description="Helical" evidence="4">
    <location>
        <begin position="262"/>
        <end position="285"/>
    </location>
</feature>
<evidence type="ECO:0000313" key="7">
    <source>
        <dbReference type="Proteomes" id="UP001215503"/>
    </source>
</evidence>